<dbReference type="OrthoDB" id="21961at10239"/>
<dbReference type="KEGG" id="vg:5470609"/>
<dbReference type="EMBL" id="EF101928">
    <property type="protein sequence ID" value="ABT16614.1"/>
    <property type="molecule type" value="Genomic_DNA"/>
</dbReference>
<sequence>MAPVKIELSKEGSLEKYGYHISDTRPARRVALKKVFADRKTRKGLNQLIARINVLSIYFKRSNPLYAARANEDESFVRKYRDEKYPLD</sequence>
<organism evidence="1 2">
    <name type="scientific">Chlorovirus heliozoae</name>
    <dbReference type="NCBI Taxonomy" id="322019"/>
    <lineage>
        <taxon>Viruses</taxon>
        <taxon>Varidnaviria</taxon>
        <taxon>Bamfordvirae</taxon>
        <taxon>Nucleocytoviricota</taxon>
        <taxon>Megaviricetes</taxon>
        <taxon>Algavirales</taxon>
        <taxon>Phycodnaviridae</taxon>
        <taxon>Chlorovirus</taxon>
    </lineage>
</organism>
<proteinExistence type="predicted"/>
<reference evidence="1 2" key="1">
    <citation type="submission" date="2006-09" db="EMBL/GenBank/DDBJ databases">
        <title>Sequence and annotation of the 288-kb ATCV-1 virus that infects an endosymbiotic Chlorella strain of the heliozoon Acanthocystis turfacea.</title>
        <authorList>
            <person name="Fitzgerald L.A."/>
            <person name="Graves M.V."/>
            <person name="Li X."/>
            <person name="Pfitzner A.J.P."/>
            <person name="Hartigan J."/>
            <person name="Van Etten J.L."/>
        </authorList>
    </citation>
    <scope>NUCLEOTIDE SEQUENCE [LARGE SCALE GENOMIC DNA]</scope>
    <source>
        <strain evidence="1 2">ATCV-1</strain>
    </source>
</reference>
<protein>
    <submittedName>
        <fullName evidence="1">Uncharacterized protein Z480R</fullName>
    </submittedName>
</protein>
<dbReference type="GeneID" id="5470609"/>
<dbReference type="Proteomes" id="UP000202420">
    <property type="component" value="Segment"/>
</dbReference>
<accession>A7K990</accession>
<name>A7K990_9PHYC</name>
<dbReference type="RefSeq" id="YP_001426961.1">
    <property type="nucleotide sequence ID" value="NC_008724.1"/>
</dbReference>
<dbReference type="InterPro" id="IPR043905">
    <property type="entry name" value="DUF5771"/>
</dbReference>
<gene>
    <name evidence="1" type="primary">Z480R</name>
    <name evidence="1" type="ORF">ATCV1_Z480R</name>
</gene>
<evidence type="ECO:0000313" key="1">
    <source>
        <dbReference type="EMBL" id="ABT16614.1"/>
    </source>
</evidence>
<keyword evidence="2" id="KW-1185">Reference proteome</keyword>
<dbReference type="Pfam" id="PF19075">
    <property type="entry name" value="DUF5771"/>
    <property type="match status" value="1"/>
</dbReference>
<evidence type="ECO:0000313" key="2">
    <source>
        <dbReference type="Proteomes" id="UP000202420"/>
    </source>
</evidence>